<accession>A0A1Y5TRZ1</accession>
<feature type="transmembrane region" description="Helical" evidence="1">
    <location>
        <begin position="191"/>
        <end position="210"/>
    </location>
</feature>
<dbReference type="EMBL" id="FWFL01000015">
    <property type="protein sequence ID" value="SLN68249.1"/>
    <property type="molecule type" value="Genomic_DNA"/>
</dbReference>
<evidence type="ECO:0000313" key="4">
    <source>
        <dbReference type="Proteomes" id="UP000193827"/>
    </source>
</evidence>
<organism evidence="3 4">
    <name type="scientific">Roseovarius litorisediminis</name>
    <dbReference type="NCBI Taxonomy" id="1312363"/>
    <lineage>
        <taxon>Bacteria</taxon>
        <taxon>Pseudomonadati</taxon>
        <taxon>Pseudomonadota</taxon>
        <taxon>Alphaproteobacteria</taxon>
        <taxon>Rhodobacterales</taxon>
        <taxon>Roseobacteraceae</taxon>
        <taxon>Roseovarius</taxon>
    </lineage>
</organism>
<evidence type="ECO:0000256" key="1">
    <source>
        <dbReference type="SAM" id="Phobius"/>
    </source>
</evidence>
<dbReference type="AlphaFoldDB" id="A0A1Y5TRZ1"/>
<reference evidence="3 4" key="1">
    <citation type="submission" date="2017-03" db="EMBL/GenBank/DDBJ databases">
        <authorList>
            <person name="Afonso C.L."/>
            <person name="Miller P.J."/>
            <person name="Scott M.A."/>
            <person name="Spackman E."/>
            <person name="Goraichik I."/>
            <person name="Dimitrov K.M."/>
            <person name="Suarez D.L."/>
            <person name="Swayne D.E."/>
        </authorList>
    </citation>
    <scope>NUCLEOTIDE SEQUENCE [LARGE SCALE GENOMIC DNA]</scope>
    <source>
        <strain evidence="3 4">CECT 8287</strain>
    </source>
</reference>
<dbReference type="OrthoDB" id="8481379at2"/>
<name>A0A1Y5TRZ1_9RHOB</name>
<sequence>MFNKLISSAAVCLSVLVGSAANAATTTYTDRTSFEATLDASVTDDYQNAGYVFIQDNATMSGVLGETDYESTGFLNHNIVQSSGSYCAGCNGSFILSFATTSVGTVAGVGGVGFDFFNTSSTVSYNAFVTFGDGSTTNYALPIASTTSLDFFALTSDLLISSIAFGLANGGTTQSGSFGIDNLTIGSTGTVPLPAGLPLLLTAMGVFGVARRGRAKA</sequence>
<dbReference type="InterPro" id="IPR022472">
    <property type="entry name" value="VPLPA-CTERM"/>
</dbReference>
<dbReference type="RefSeq" id="WP_085893990.1">
    <property type="nucleotide sequence ID" value="NZ_FWFL01000015.1"/>
</dbReference>
<evidence type="ECO:0000313" key="3">
    <source>
        <dbReference type="EMBL" id="SLN68249.1"/>
    </source>
</evidence>
<dbReference type="Proteomes" id="UP000193827">
    <property type="component" value="Unassembled WGS sequence"/>
</dbReference>
<evidence type="ECO:0000256" key="2">
    <source>
        <dbReference type="SAM" id="SignalP"/>
    </source>
</evidence>
<feature type="chain" id="PRO_5012170146" description="VPLPA-CTERM protein sorting domain-containing protein" evidence="2">
    <location>
        <begin position="24"/>
        <end position="217"/>
    </location>
</feature>
<evidence type="ECO:0008006" key="5">
    <source>
        <dbReference type="Google" id="ProtNLM"/>
    </source>
</evidence>
<protein>
    <recommendedName>
        <fullName evidence="5">VPLPA-CTERM protein sorting domain-containing protein</fullName>
    </recommendedName>
</protein>
<keyword evidence="4" id="KW-1185">Reference proteome</keyword>
<keyword evidence="1" id="KW-1133">Transmembrane helix</keyword>
<gene>
    <name evidence="3" type="ORF">PEL8287_03793</name>
</gene>
<feature type="signal peptide" evidence="2">
    <location>
        <begin position="1"/>
        <end position="23"/>
    </location>
</feature>
<keyword evidence="1" id="KW-0812">Transmembrane</keyword>
<keyword evidence="1" id="KW-0472">Membrane</keyword>
<dbReference type="NCBIfam" id="TIGR03370">
    <property type="entry name" value="VPLPA-CTERM"/>
    <property type="match status" value="1"/>
</dbReference>
<keyword evidence="2" id="KW-0732">Signal</keyword>
<proteinExistence type="predicted"/>